<organism evidence="1">
    <name type="scientific">Anguilla anguilla</name>
    <name type="common">European freshwater eel</name>
    <name type="synonym">Muraena anguilla</name>
    <dbReference type="NCBI Taxonomy" id="7936"/>
    <lineage>
        <taxon>Eukaryota</taxon>
        <taxon>Metazoa</taxon>
        <taxon>Chordata</taxon>
        <taxon>Craniata</taxon>
        <taxon>Vertebrata</taxon>
        <taxon>Euteleostomi</taxon>
        <taxon>Actinopterygii</taxon>
        <taxon>Neopterygii</taxon>
        <taxon>Teleostei</taxon>
        <taxon>Anguilliformes</taxon>
        <taxon>Anguillidae</taxon>
        <taxon>Anguilla</taxon>
    </lineage>
</organism>
<reference evidence="1" key="2">
    <citation type="journal article" date="2015" name="Fish Shellfish Immunol.">
        <title>Early steps in the European eel (Anguilla anguilla)-Vibrio vulnificus interaction in the gills: Role of the RtxA13 toxin.</title>
        <authorList>
            <person name="Callol A."/>
            <person name="Pajuelo D."/>
            <person name="Ebbesson L."/>
            <person name="Teles M."/>
            <person name="MacKenzie S."/>
            <person name="Amaro C."/>
        </authorList>
    </citation>
    <scope>NUCLEOTIDE SEQUENCE</scope>
</reference>
<sequence>MPFGSFPFLFFGSQMPCARYGPGKSFPGQP</sequence>
<dbReference type="AlphaFoldDB" id="A0A0E9VLK8"/>
<dbReference type="EMBL" id="GBXM01029635">
    <property type="protein sequence ID" value="JAH78942.1"/>
    <property type="molecule type" value="Transcribed_RNA"/>
</dbReference>
<evidence type="ECO:0000313" key="1">
    <source>
        <dbReference type="EMBL" id="JAH78942.1"/>
    </source>
</evidence>
<reference evidence="1" key="1">
    <citation type="submission" date="2014-11" db="EMBL/GenBank/DDBJ databases">
        <authorList>
            <person name="Amaro Gonzalez C."/>
        </authorList>
    </citation>
    <scope>NUCLEOTIDE SEQUENCE</scope>
</reference>
<accession>A0A0E9VLK8</accession>
<proteinExistence type="predicted"/>
<name>A0A0E9VLK8_ANGAN</name>
<protein>
    <submittedName>
        <fullName evidence="1">Uncharacterized protein</fullName>
    </submittedName>
</protein>